<keyword evidence="4" id="KW-0677">Repeat</keyword>
<dbReference type="GeneID" id="54294621"/>
<evidence type="ECO:0000313" key="8">
    <source>
        <dbReference type="Proteomes" id="UP000799438"/>
    </source>
</evidence>
<evidence type="ECO:0000256" key="3">
    <source>
        <dbReference type="ARBA" id="ARBA00022574"/>
    </source>
</evidence>
<organism evidence="7 8">
    <name type="scientific">Aplosporella prunicola CBS 121167</name>
    <dbReference type="NCBI Taxonomy" id="1176127"/>
    <lineage>
        <taxon>Eukaryota</taxon>
        <taxon>Fungi</taxon>
        <taxon>Dikarya</taxon>
        <taxon>Ascomycota</taxon>
        <taxon>Pezizomycotina</taxon>
        <taxon>Dothideomycetes</taxon>
        <taxon>Dothideomycetes incertae sedis</taxon>
        <taxon>Botryosphaeriales</taxon>
        <taxon>Aplosporellaceae</taxon>
        <taxon>Aplosporella</taxon>
    </lineage>
</organism>
<dbReference type="EMBL" id="ML995490">
    <property type="protein sequence ID" value="KAF2140363.1"/>
    <property type="molecule type" value="Genomic_DNA"/>
</dbReference>
<evidence type="ECO:0000256" key="4">
    <source>
        <dbReference type="ARBA" id="ARBA00022737"/>
    </source>
</evidence>
<feature type="repeat" description="WD" evidence="6">
    <location>
        <begin position="13"/>
        <end position="46"/>
    </location>
</feature>
<dbReference type="PANTHER" id="PTHR22842:SF3">
    <property type="entry name" value="WD REPEAT DOMAIN-CONTAINING PROTEIN 83"/>
    <property type="match status" value="1"/>
</dbReference>
<dbReference type="OrthoDB" id="1068471at2759"/>
<dbReference type="PROSITE" id="PS50082">
    <property type="entry name" value="WD_REPEATS_2"/>
    <property type="match status" value="2"/>
</dbReference>
<comment type="subcellular location">
    <subcellularLocation>
        <location evidence="1">Cytoplasm</location>
    </subcellularLocation>
</comment>
<dbReference type="RefSeq" id="XP_033396076.1">
    <property type="nucleotide sequence ID" value="XM_033537125.1"/>
</dbReference>
<dbReference type="SMART" id="SM00320">
    <property type="entry name" value="WD40"/>
    <property type="match status" value="5"/>
</dbReference>
<gene>
    <name evidence="7" type="ORF">K452DRAFT_230920</name>
</gene>
<evidence type="ECO:0000256" key="5">
    <source>
        <dbReference type="ARBA" id="ARBA00038145"/>
    </source>
</evidence>
<sequence length="341" mass="36567">MTAQFPTRQIAKLTGHNGPVHAVTYSGGRGEYILTGGADRTIRLFNPGRGDQGLVMKYAAHGYEVLDLAVDGTQHNTRFASVGGDKAVFLWDTVAGTTVRRFVGHAARCNAVAFGAGGDVLVSGIFDGTAKLWDVKALSSSRPIMTLSEAKDSVSALSVHEHTIVAGSVDGRVRSYDIRMGMVDEDVVGAPITSLAATRAGDSLLVSSLDSTVRLFDRAAGTLLQAYAAPGFVSKEYRARGALGLRDSVVLAPSEDGSVFVWDLLDGKTVRERVWHDDGARRGEPLLEDRDRKKRVVSAVAFCRPRAEWCSAGGDGESVLFLSFSFFPLPLAFYGLEPTLR</sequence>
<accession>A0A6A6BAH4</accession>
<dbReference type="Pfam" id="PF00400">
    <property type="entry name" value="WD40"/>
    <property type="match status" value="4"/>
</dbReference>
<dbReference type="GO" id="GO:0005737">
    <property type="term" value="C:cytoplasm"/>
    <property type="evidence" value="ECO:0007669"/>
    <property type="project" value="UniProtKB-SubCell"/>
</dbReference>
<proteinExistence type="inferred from homology"/>
<feature type="repeat" description="WD" evidence="6">
    <location>
        <begin position="102"/>
        <end position="143"/>
    </location>
</feature>
<dbReference type="SUPFAM" id="SSF50978">
    <property type="entry name" value="WD40 repeat-like"/>
    <property type="match status" value="1"/>
</dbReference>
<comment type="similarity">
    <text evidence="5">Belongs to the WD repeat MORG1 family.</text>
</comment>
<evidence type="ECO:0000313" key="7">
    <source>
        <dbReference type="EMBL" id="KAF2140363.1"/>
    </source>
</evidence>
<dbReference type="GO" id="GO:0000398">
    <property type="term" value="P:mRNA splicing, via spliceosome"/>
    <property type="evidence" value="ECO:0007669"/>
    <property type="project" value="TreeGrafter"/>
</dbReference>
<evidence type="ECO:0000256" key="1">
    <source>
        <dbReference type="ARBA" id="ARBA00004496"/>
    </source>
</evidence>
<dbReference type="InterPro" id="IPR019775">
    <property type="entry name" value="WD40_repeat_CS"/>
</dbReference>
<dbReference type="PROSITE" id="PS50294">
    <property type="entry name" value="WD_REPEATS_REGION"/>
    <property type="match status" value="2"/>
</dbReference>
<keyword evidence="8" id="KW-1185">Reference proteome</keyword>
<dbReference type="InterPro" id="IPR036322">
    <property type="entry name" value="WD40_repeat_dom_sf"/>
</dbReference>
<evidence type="ECO:0000256" key="6">
    <source>
        <dbReference type="PROSITE-ProRule" id="PRU00221"/>
    </source>
</evidence>
<dbReference type="InterPro" id="IPR015943">
    <property type="entry name" value="WD40/YVTN_repeat-like_dom_sf"/>
</dbReference>
<dbReference type="Proteomes" id="UP000799438">
    <property type="component" value="Unassembled WGS sequence"/>
</dbReference>
<name>A0A6A6BAH4_9PEZI</name>
<dbReference type="GO" id="GO:0071013">
    <property type="term" value="C:catalytic step 2 spliceosome"/>
    <property type="evidence" value="ECO:0007669"/>
    <property type="project" value="TreeGrafter"/>
</dbReference>
<dbReference type="PANTHER" id="PTHR22842">
    <property type="entry name" value="WD40 REPEAT PROTEIN"/>
    <property type="match status" value="1"/>
</dbReference>
<dbReference type="PROSITE" id="PS00678">
    <property type="entry name" value="WD_REPEATS_1"/>
    <property type="match status" value="1"/>
</dbReference>
<dbReference type="Gene3D" id="2.130.10.10">
    <property type="entry name" value="YVTN repeat-like/Quinoprotein amine dehydrogenase"/>
    <property type="match status" value="1"/>
</dbReference>
<evidence type="ECO:0000256" key="2">
    <source>
        <dbReference type="ARBA" id="ARBA00022490"/>
    </source>
</evidence>
<dbReference type="AlphaFoldDB" id="A0A6A6BAH4"/>
<keyword evidence="3 6" id="KW-0853">WD repeat</keyword>
<dbReference type="InterPro" id="IPR001680">
    <property type="entry name" value="WD40_rpt"/>
</dbReference>
<protein>
    <submittedName>
        <fullName evidence="7">Uncharacterized protein</fullName>
    </submittedName>
</protein>
<reference evidence="7" key="1">
    <citation type="journal article" date="2020" name="Stud. Mycol.">
        <title>101 Dothideomycetes genomes: a test case for predicting lifestyles and emergence of pathogens.</title>
        <authorList>
            <person name="Haridas S."/>
            <person name="Albert R."/>
            <person name="Binder M."/>
            <person name="Bloem J."/>
            <person name="Labutti K."/>
            <person name="Salamov A."/>
            <person name="Andreopoulos B."/>
            <person name="Baker S."/>
            <person name="Barry K."/>
            <person name="Bills G."/>
            <person name="Bluhm B."/>
            <person name="Cannon C."/>
            <person name="Castanera R."/>
            <person name="Culley D."/>
            <person name="Daum C."/>
            <person name="Ezra D."/>
            <person name="Gonzalez J."/>
            <person name="Henrissat B."/>
            <person name="Kuo A."/>
            <person name="Liang C."/>
            <person name="Lipzen A."/>
            <person name="Lutzoni F."/>
            <person name="Magnuson J."/>
            <person name="Mondo S."/>
            <person name="Nolan M."/>
            <person name="Ohm R."/>
            <person name="Pangilinan J."/>
            <person name="Park H.-J."/>
            <person name="Ramirez L."/>
            <person name="Alfaro M."/>
            <person name="Sun H."/>
            <person name="Tritt A."/>
            <person name="Yoshinaga Y."/>
            <person name="Zwiers L.-H."/>
            <person name="Turgeon B."/>
            <person name="Goodwin S."/>
            <person name="Spatafora J."/>
            <person name="Crous P."/>
            <person name="Grigoriev I."/>
        </authorList>
    </citation>
    <scope>NUCLEOTIDE SEQUENCE</scope>
    <source>
        <strain evidence="7">CBS 121167</strain>
    </source>
</reference>
<dbReference type="InterPro" id="IPR051980">
    <property type="entry name" value="WD_repeat_MORG1"/>
</dbReference>
<keyword evidence="2" id="KW-0963">Cytoplasm</keyword>